<dbReference type="InterPro" id="IPR000847">
    <property type="entry name" value="LysR_HTH_N"/>
</dbReference>
<dbReference type="SUPFAM" id="SSF53850">
    <property type="entry name" value="Periplasmic binding protein-like II"/>
    <property type="match status" value="1"/>
</dbReference>
<keyword evidence="2" id="KW-0805">Transcription regulation</keyword>
<reference evidence="7" key="2">
    <citation type="submission" date="2014-11" db="EMBL/GenBank/DDBJ databases">
        <title>Draft genome sequence of Hydrogenophaga intermedia S1.</title>
        <authorList>
            <person name="Gan H.M."/>
            <person name="Chew T.H."/>
            <person name="Stolz A."/>
        </authorList>
    </citation>
    <scope>NUCLEOTIDE SEQUENCE [LARGE SCALE GENOMIC DNA]</scope>
    <source>
        <strain evidence="7">S1</strain>
    </source>
</reference>
<sequence length="316" mass="34003">MRYFLPDPSDLRWLVRSLDLQSFSAAARELDVAVSVVTRGVSRLEAGYGVTLLRRSTHGLSATPEGAELAQEARVLLAQLEDISAALSGQRNRVAGALRLASSQEICEQLVLPHLVQLRARHPALRIELVAEDRVADLVTDGIDVALRTTVGSSESVVARELGSFERRLYASPAYVRQHGEPADPHALSQHQVVTHTAQGPTVTWTFRQAGKPLDVMVRSQLAANTSALVHHALLAGAGIGMLSRPLAAADVAAGRLVEVLAPFASRAKHTMYAVSLPSRRNAARVRAVIDFLQEAAREQWGLAPATSAPAAPRLR</sequence>
<dbReference type="PANTHER" id="PTHR30537:SF3">
    <property type="entry name" value="TRANSCRIPTIONAL REGULATORY PROTEIN"/>
    <property type="match status" value="1"/>
</dbReference>
<dbReference type="InterPro" id="IPR058163">
    <property type="entry name" value="LysR-type_TF_proteobact-type"/>
</dbReference>
<dbReference type="Pfam" id="PF00126">
    <property type="entry name" value="HTH_1"/>
    <property type="match status" value="1"/>
</dbReference>
<dbReference type="CDD" id="cd08422">
    <property type="entry name" value="PBP2_CrgA_like"/>
    <property type="match status" value="1"/>
</dbReference>
<comment type="similarity">
    <text evidence="1">Belongs to the LysR transcriptional regulatory family.</text>
</comment>
<organism evidence="6 7">
    <name type="scientific">Hydrogenophaga intermedia</name>
    <dbReference type="NCBI Taxonomy" id="65786"/>
    <lineage>
        <taxon>Bacteria</taxon>
        <taxon>Pseudomonadati</taxon>
        <taxon>Pseudomonadota</taxon>
        <taxon>Betaproteobacteria</taxon>
        <taxon>Burkholderiales</taxon>
        <taxon>Comamonadaceae</taxon>
        <taxon>Hydrogenophaga</taxon>
    </lineage>
</organism>
<evidence type="ECO:0000256" key="1">
    <source>
        <dbReference type="ARBA" id="ARBA00009437"/>
    </source>
</evidence>
<dbReference type="InterPro" id="IPR036390">
    <property type="entry name" value="WH_DNA-bd_sf"/>
</dbReference>
<evidence type="ECO:0000256" key="4">
    <source>
        <dbReference type="ARBA" id="ARBA00023163"/>
    </source>
</evidence>
<dbReference type="InterPro" id="IPR005119">
    <property type="entry name" value="LysR_subst-bd"/>
</dbReference>
<dbReference type="GO" id="GO:0006351">
    <property type="term" value="P:DNA-templated transcription"/>
    <property type="evidence" value="ECO:0007669"/>
    <property type="project" value="TreeGrafter"/>
</dbReference>
<dbReference type="GO" id="GO:0043565">
    <property type="term" value="F:sequence-specific DNA binding"/>
    <property type="evidence" value="ECO:0007669"/>
    <property type="project" value="TreeGrafter"/>
</dbReference>
<dbReference type="Gene3D" id="1.10.10.10">
    <property type="entry name" value="Winged helix-like DNA-binding domain superfamily/Winged helix DNA-binding domain"/>
    <property type="match status" value="1"/>
</dbReference>
<dbReference type="SUPFAM" id="SSF46785">
    <property type="entry name" value="Winged helix' DNA-binding domain"/>
    <property type="match status" value="1"/>
</dbReference>
<evidence type="ECO:0000256" key="3">
    <source>
        <dbReference type="ARBA" id="ARBA00023125"/>
    </source>
</evidence>
<keyword evidence="7" id="KW-1185">Reference proteome</keyword>
<accession>A0A1L1PDM9</accession>
<reference evidence="7" key="1">
    <citation type="submission" date="2014-02" db="EMBL/GenBank/DDBJ databases">
        <authorList>
            <person name="Gan H."/>
        </authorList>
    </citation>
    <scope>NUCLEOTIDE SEQUENCE [LARGE SCALE GENOMIC DNA]</scope>
    <source>
        <strain evidence="7">S1</strain>
    </source>
</reference>
<dbReference type="RefSeq" id="WP_009520254.1">
    <property type="nucleotide sequence ID" value="NZ_CCAE010000019.1"/>
</dbReference>
<protein>
    <submittedName>
        <fullName evidence="6">LysR family transcriptional regulator</fullName>
    </submittedName>
</protein>
<evidence type="ECO:0000313" key="7">
    <source>
        <dbReference type="Proteomes" id="UP000028878"/>
    </source>
</evidence>
<dbReference type="Pfam" id="PF03466">
    <property type="entry name" value="LysR_substrate"/>
    <property type="match status" value="1"/>
</dbReference>
<feature type="domain" description="HTH lysR-type" evidence="5">
    <location>
        <begin position="6"/>
        <end position="63"/>
    </location>
</feature>
<evidence type="ECO:0000313" key="6">
    <source>
        <dbReference type="EMBL" id="CDN88128.1"/>
    </source>
</evidence>
<gene>
    <name evidence="6" type="ORF">BN948_02560</name>
</gene>
<dbReference type="EMBL" id="CCAE010000019">
    <property type="protein sequence ID" value="CDN88128.1"/>
    <property type="molecule type" value="Genomic_DNA"/>
</dbReference>
<evidence type="ECO:0000256" key="2">
    <source>
        <dbReference type="ARBA" id="ARBA00023015"/>
    </source>
</evidence>
<dbReference type="Proteomes" id="UP000028878">
    <property type="component" value="Unassembled WGS sequence"/>
</dbReference>
<dbReference type="InterPro" id="IPR036388">
    <property type="entry name" value="WH-like_DNA-bd_sf"/>
</dbReference>
<keyword evidence="3" id="KW-0238">DNA-binding</keyword>
<keyword evidence="4" id="KW-0804">Transcription</keyword>
<dbReference type="GO" id="GO:0003700">
    <property type="term" value="F:DNA-binding transcription factor activity"/>
    <property type="evidence" value="ECO:0007669"/>
    <property type="project" value="InterPro"/>
</dbReference>
<evidence type="ECO:0000259" key="5">
    <source>
        <dbReference type="PROSITE" id="PS50931"/>
    </source>
</evidence>
<dbReference type="PROSITE" id="PS50931">
    <property type="entry name" value="HTH_LYSR"/>
    <property type="match status" value="1"/>
</dbReference>
<proteinExistence type="inferred from homology"/>
<dbReference type="PANTHER" id="PTHR30537">
    <property type="entry name" value="HTH-TYPE TRANSCRIPTIONAL REGULATOR"/>
    <property type="match status" value="1"/>
</dbReference>
<dbReference type="Gene3D" id="3.40.190.290">
    <property type="match status" value="1"/>
</dbReference>
<name>A0A1L1PDM9_HYDIT</name>
<dbReference type="AlphaFoldDB" id="A0A1L1PDM9"/>